<name>A0A1Q9ESN7_SYMMI</name>
<feature type="compositionally biased region" description="Basic and acidic residues" evidence="1">
    <location>
        <begin position="94"/>
        <end position="116"/>
    </location>
</feature>
<feature type="compositionally biased region" description="Acidic residues" evidence="1">
    <location>
        <begin position="151"/>
        <end position="162"/>
    </location>
</feature>
<reference evidence="4 5" key="1">
    <citation type="submission" date="2016-02" db="EMBL/GenBank/DDBJ databases">
        <title>Genome analysis of coral dinoflagellate symbionts highlights evolutionary adaptations to a symbiotic lifestyle.</title>
        <authorList>
            <person name="Aranda M."/>
            <person name="Li Y."/>
            <person name="Liew Y.J."/>
            <person name="Baumgarten S."/>
            <person name="Simakov O."/>
            <person name="Wilson M."/>
            <person name="Piel J."/>
            <person name="Ashoor H."/>
            <person name="Bougouffa S."/>
            <person name="Bajic V.B."/>
            <person name="Ryu T."/>
            <person name="Ravasi T."/>
            <person name="Bayer T."/>
            <person name="Micklem G."/>
            <person name="Kim H."/>
            <person name="Bhak J."/>
            <person name="Lajeunesse T.C."/>
            <person name="Voolstra C.R."/>
        </authorList>
    </citation>
    <scope>NUCLEOTIDE SEQUENCE [LARGE SCALE GENOMIC DNA]</scope>
    <source>
        <strain evidence="4 5">CCMP2467</strain>
    </source>
</reference>
<evidence type="ECO:0000256" key="1">
    <source>
        <dbReference type="SAM" id="MobiDB-lite"/>
    </source>
</evidence>
<dbReference type="Proteomes" id="UP000186817">
    <property type="component" value="Unassembled WGS sequence"/>
</dbReference>
<dbReference type="GO" id="GO:0003729">
    <property type="term" value="F:mRNA binding"/>
    <property type="evidence" value="ECO:0007669"/>
    <property type="project" value="InterPro"/>
</dbReference>
<dbReference type="Pfam" id="PF08920">
    <property type="entry name" value="SF3b1"/>
    <property type="match status" value="1"/>
</dbReference>
<proteinExistence type="predicted"/>
<evidence type="ECO:0000313" key="5">
    <source>
        <dbReference type="Proteomes" id="UP000186817"/>
    </source>
</evidence>
<organism evidence="4 5">
    <name type="scientific">Symbiodinium microadriaticum</name>
    <name type="common">Dinoflagellate</name>
    <name type="synonym">Zooxanthella microadriatica</name>
    <dbReference type="NCBI Taxonomy" id="2951"/>
    <lineage>
        <taxon>Eukaryota</taxon>
        <taxon>Sar</taxon>
        <taxon>Alveolata</taxon>
        <taxon>Dinophyceae</taxon>
        <taxon>Suessiales</taxon>
        <taxon>Symbiodiniaceae</taxon>
        <taxon>Symbiodinium</taxon>
    </lineage>
</organism>
<feature type="transmembrane region" description="Helical" evidence="2">
    <location>
        <begin position="204"/>
        <end position="237"/>
    </location>
</feature>
<dbReference type="PANTHER" id="PTHR12097">
    <property type="entry name" value="SPLICING FACTOR 3B, SUBUNIT 1-RELATED"/>
    <property type="match status" value="1"/>
</dbReference>
<feature type="region of interest" description="Disordered" evidence="1">
    <location>
        <begin position="94"/>
        <end position="197"/>
    </location>
</feature>
<dbReference type="EMBL" id="LSRX01000078">
    <property type="protein sequence ID" value="OLQ10437.1"/>
    <property type="molecule type" value="Genomic_DNA"/>
</dbReference>
<keyword evidence="2" id="KW-0812">Transmembrane</keyword>
<dbReference type="InterPro" id="IPR015016">
    <property type="entry name" value="SF3b_su1"/>
</dbReference>
<feature type="transmembrane region" description="Helical" evidence="2">
    <location>
        <begin position="322"/>
        <end position="346"/>
    </location>
</feature>
<dbReference type="InterPro" id="IPR038737">
    <property type="entry name" value="SF3b_su1-like"/>
</dbReference>
<feature type="domain" description="Splicing factor 3B subunit 1" evidence="3">
    <location>
        <begin position="242"/>
        <end position="320"/>
    </location>
</feature>
<keyword evidence="2" id="KW-1133">Transmembrane helix</keyword>
<evidence type="ECO:0000259" key="3">
    <source>
        <dbReference type="Pfam" id="PF08920"/>
    </source>
</evidence>
<dbReference type="OrthoDB" id="1741306at2759"/>
<dbReference type="GO" id="GO:0000245">
    <property type="term" value="P:spliceosomal complex assembly"/>
    <property type="evidence" value="ECO:0007669"/>
    <property type="project" value="InterPro"/>
</dbReference>
<accession>A0A1Q9ESN7</accession>
<protein>
    <submittedName>
        <fullName evidence="4">Splicing factor 3B subunit 1</fullName>
    </submittedName>
</protein>
<evidence type="ECO:0000256" key="2">
    <source>
        <dbReference type="SAM" id="Phobius"/>
    </source>
</evidence>
<keyword evidence="2" id="KW-0472">Membrane</keyword>
<comment type="caution">
    <text evidence="4">The sequence shown here is derived from an EMBL/GenBank/DDBJ whole genome shotgun (WGS) entry which is preliminary data.</text>
</comment>
<keyword evidence="5" id="KW-1185">Reference proteome</keyword>
<evidence type="ECO:0000313" key="4">
    <source>
        <dbReference type="EMBL" id="OLQ10437.1"/>
    </source>
</evidence>
<feature type="compositionally biased region" description="Basic and acidic residues" evidence="1">
    <location>
        <begin position="138"/>
        <end position="148"/>
    </location>
</feature>
<gene>
    <name evidence="4" type="primary">sf3b1</name>
    <name evidence="4" type="ORF">AK812_SmicGene5859</name>
</gene>
<sequence>MLSPDRADPFADETPAPELQTYGVTNLRVRGPAAAFPFIGTDALLFVRSPTAPTVEEAARTAGVAVEDVMVGQQLDKEKKEVLEKIRKQKEERAKAAQEEKEAARGAALRQERDARPTCGMMRQKKGSQDDAGGDRPVGSEKKEKSGEWDGAGEEAGDEFGETPDAGEFGGQPRDSAPKEDEVGATPTADATPSVDVTPSRPATVVVVLVVVVAIVLVVLVVLLVGLVLVLLVLLVLRVDVTPSASEPAIGATPFAGGIGMMTPGVGLTPNFAAMTPEQIQAYRYDAEINERNAPMSDEDTGLLEELDAIFPQTGYEIVRNIIIIIIIIIVIIVIIIVIASSSTLLDADALSLQPTPSGTPFFSMQSPDAPKPYEVPASPAVGDMPMIKPEVSGGMSDEGDAVIDGFINSELCRPGEVKNGTPPMRRAALRQITDSAGPRIELPGARAFGPGPLFNQILPLLMSQGAQSLLRNSRALGCMTGLLFASWYSDIWPCEPPIDSNLHVLLCCPAPSLDDKNSSTLEDQERHLLVKVIDRVLYKLDDMVRPYVHKILVVIEPLLIDEDYFARVEGQEQQLE</sequence>
<dbReference type="AlphaFoldDB" id="A0A1Q9ESN7"/>